<evidence type="ECO:0000313" key="4">
    <source>
        <dbReference type="EMBL" id="RGS49042.1"/>
    </source>
</evidence>
<dbReference type="Pfam" id="PF13614">
    <property type="entry name" value="AAA_31"/>
    <property type="match status" value="1"/>
</dbReference>
<dbReference type="Gene3D" id="3.40.50.300">
    <property type="entry name" value="P-loop containing nucleotide triphosphate hydrolases"/>
    <property type="match status" value="1"/>
</dbReference>
<sequence>MAKQAKIIAFANHKGGVGKTTTTASMGSILAAKGYKVLLIDLDAQANLTSSLLKGNVENTIYDGLKEQSSKSLIIYKVREDVKLDIIPADLNLAQADLELAGKMARERILSDLLEDYKEQYDYIFIDCPPSLGLLTLNALTASDYAIIPLVAEVLPFNGLKMIFDFINKIKKVLNPRINIFGIVITRWEQTKLSKNIEEGLRTQLHEMVFSTKIRKNVTIAQAPLEAVNIVDYDKKSNGAIDYMSLVDEFLERMK</sequence>
<evidence type="ECO:0000259" key="1">
    <source>
        <dbReference type="Pfam" id="PF13614"/>
    </source>
</evidence>
<name>A0A3R5ZRT7_9BACT</name>
<dbReference type="RefSeq" id="WP_119226728.1">
    <property type="nucleotide sequence ID" value="NZ_CP137557.1"/>
</dbReference>
<dbReference type="EMBL" id="QRVN01000001">
    <property type="protein sequence ID" value="RGS49042.1"/>
    <property type="molecule type" value="Genomic_DNA"/>
</dbReference>
<dbReference type="AlphaFoldDB" id="A0A3R5ZRT7"/>
<reference evidence="4 5" key="1">
    <citation type="submission" date="2018-08" db="EMBL/GenBank/DDBJ databases">
        <title>A genome reference for cultivated species of the human gut microbiota.</title>
        <authorList>
            <person name="Zou Y."/>
            <person name="Xue W."/>
            <person name="Luo G."/>
        </authorList>
    </citation>
    <scope>NUCLEOTIDE SEQUENCE [LARGE SCALE GENOMIC DNA]</scope>
    <source>
        <strain evidence="4 5">AF22-1</strain>
    </source>
</reference>
<dbReference type="InterPro" id="IPR050678">
    <property type="entry name" value="DNA_Partitioning_ATPase"/>
</dbReference>
<evidence type="ECO:0000313" key="2">
    <source>
        <dbReference type="EMBL" id="MQN90574.1"/>
    </source>
</evidence>
<evidence type="ECO:0000313" key="5">
    <source>
        <dbReference type="Proteomes" id="UP000286113"/>
    </source>
</evidence>
<dbReference type="Proteomes" id="UP000420635">
    <property type="component" value="Unassembled WGS sequence"/>
</dbReference>
<dbReference type="OrthoDB" id="9815116at2"/>
<dbReference type="InterPro" id="IPR027417">
    <property type="entry name" value="P-loop_NTPase"/>
</dbReference>
<accession>A0A3R5ZRT7</accession>
<evidence type="ECO:0000313" key="7">
    <source>
        <dbReference type="Proteomes" id="UP000477980"/>
    </source>
</evidence>
<dbReference type="EMBL" id="VZAH01000077">
    <property type="protein sequence ID" value="MQP14220.1"/>
    <property type="molecule type" value="Genomic_DNA"/>
</dbReference>
<protein>
    <submittedName>
        <fullName evidence="3">ParA family protein</fullName>
    </submittedName>
</protein>
<dbReference type="SUPFAM" id="SSF52540">
    <property type="entry name" value="P-loop containing nucleoside triphosphate hydrolases"/>
    <property type="match status" value="1"/>
</dbReference>
<comment type="caution">
    <text evidence="3">The sequence shown here is derived from an EMBL/GenBank/DDBJ whole genome shotgun (WGS) entry which is preliminary data.</text>
</comment>
<gene>
    <name evidence="4" type="ORF">DWX90_00890</name>
    <name evidence="3" type="ORF">F7D25_07315</name>
    <name evidence="2" type="ORF">F7D59_12140</name>
</gene>
<organism evidence="3 7">
    <name type="scientific">Segatella copri</name>
    <dbReference type="NCBI Taxonomy" id="165179"/>
    <lineage>
        <taxon>Bacteria</taxon>
        <taxon>Pseudomonadati</taxon>
        <taxon>Bacteroidota</taxon>
        <taxon>Bacteroidia</taxon>
        <taxon>Bacteroidales</taxon>
        <taxon>Prevotellaceae</taxon>
        <taxon>Segatella</taxon>
    </lineage>
</organism>
<dbReference type="InterPro" id="IPR025669">
    <property type="entry name" value="AAA_dom"/>
</dbReference>
<dbReference type="FunFam" id="3.40.50.300:FF:000285">
    <property type="entry name" value="Sporulation initiation inhibitor Soj"/>
    <property type="match status" value="1"/>
</dbReference>
<reference evidence="6 7" key="2">
    <citation type="submission" date="2019-09" db="EMBL/GenBank/DDBJ databases">
        <title>Distinct polysaccharide growth profiles of human intestinal Prevotella copri isolates.</title>
        <authorList>
            <person name="Fehlner-Peach H."/>
            <person name="Magnabosco C."/>
            <person name="Raghavan V."/>
            <person name="Scher J.U."/>
            <person name="Tett A."/>
            <person name="Cox L.M."/>
            <person name="Gottsegen C."/>
            <person name="Watters A."/>
            <person name="Wiltshire- Gordon J.D."/>
            <person name="Segata N."/>
            <person name="Bonneau R."/>
            <person name="Littman D.R."/>
        </authorList>
    </citation>
    <scope>NUCLEOTIDE SEQUENCE [LARGE SCALE GENOMIC DNA]</scope>
    <source>
        <strain evidence="3">IAA917</strain>
        <strain evidence="7">iAA917</strain>
        <strain evidence="2">IP54</strain>
        <strain evidence="6">iP54</strain>
    </source>
</reference>
<feature type="domain" description="AAA" evidence="1">
    <location>
        <begin position="5"/>
        <end position="180"/>
    </location>
</feature>
<dbReference type="EMBL" id="VZBQ01000125">
    <property type="protein sequence ID" value="MQN90574.1"/>
    <property type="molecule type" value="Genomic_DNA"/>
</dbReference>
<proteinExistence type="predicted"/>
<dbReference type="Proteomes" id="UP000477980">
    <property type="component" value="Unassembled WGS sequence"/>
</dbReference>
<dbReference type="CDD" id="cd02042">
    <property type="entry name" value="ParAB_family"/>
    <property type="match status" value="1"/>
</dbReference>
<evidence type="ECO:0000313" key="3">
    <source>
        <dbReference type="EMBL" id="MQP14220.1"/>
    </source>
</evidence>
<dbReference type="Proteomes" id="UP000286113">
    <property type="component" value="Unassembled WGS sequence"/>
</dbReference>
<dbReference type="PANTHER" id="PTHR13696">
    <property type="entry name" value="P-LOOP CONTAINING NUCLEOSIDE TRIPHOSPHATE HYDROLASE"/>
    <property type="match status" value="1"/>
</dbReference>
<dbReference type="PANTHER" id="PTHR13696:SF99">
    <property type="entry name" value="COBYRINIC ACID AC-DIAMIDE SYNTHASE"/>
    <property type="match status" value="1"/>
</dbReference>
<evidence type="ECO:0000313" key="6">
    <source>
        <dbReference type="Proteomes" id="UP000420635"/>
    </source>
</evidence>